<dbReference type="SUPFAM" id="SSF55785">
    <property type="entry name" value="PYP-like sensor domain (PAS domain)"/>
    <property type="match status" value="1"/>
</dbReference>
<evidence type="ECO:0000256" key="12">
    <source>
        <dbReference type="ARBA" id="ARBA00023136"/>
    </source>
</evidence>
<dbReference type="PROSITE" id="PS50109">
    <property type="entry name" value="HIS_KIN"/>
    <property type="match status" value="1"/>
</dbReference>
<dbReference type="PANTHER" id="PTHR42878:SF7">
    <property type="entry name" value="SENSOR HISTIDINE KINASE GLRK"/>
    <property type="match status" value="1"/>
</dbReference>
<dbReference type="InterPro" id="IPR000014">
    <property type="entry name" value="PAS"/>
</dbReference>
<evidence type="ECO:0000256" key="3">
    <source>
        <dbReference type="ARBA" id="ARBA00012438"/>
    </source>
</evidence>
<comment type="catalytic activity">
    <reaction evidence="1">
        <text>ATP + protein L-histidine = ADP + protein N-phospho-L-histidine.</text>
        <dbReference type="EC" id="2.7.13.3"/>
    </reaction>
</comment>
<dbReference type="Pfam" id="PF00512">
    <property type="entry name" value="HisKA"/>
    <property type="match status" value="1"/>
</dbReference>
<dbReference type="InterPro" id="IPR003594">
    <property type="entry name" value="HATPase_dom"/>
</dbReference>
<dbReference type="AlphaFoldDB" id="A0A6C2UPD4"/>
<reference evidence="15 16" key="1">
    <citation type="submission" date="2019-04" db="EMBL/GenBank/DDBJ databases">
        <authorList>
            <person name="Van Vliet M D."/>
        </authorList>
    </citation>
    <scope>NUCLEOTIDE SEQUENCE [LARGE SCALE GENOMIC DNA]</scope>
    <source>
        <strain evidence="15 16">F21</strain>
    </source>
</reference>
<sequence length="376" mass="41814">MDHEINKLQAEQEAQKRIAFTAGLLQGDITIRTFMESLAEGVVVINIDGRIILINQRMEELLGYSKIEVQGESISLFIPERLRAIHDKHISSYFSHPRIRPMGIGLDLTGQRKDGKEIPVEVSLSNLEVDSGRIGLAFITDISARKAAETKLKKKNKQLDEFASIVAHDLNSDVSAIVGLSEMLIDAEDDFSAEETREYLQEIANGGRKLSEIIRELLLFARMEKGDCVFSRLKMTSLIAPVQERLKREIADRSASISIDESGHTVMGYGPWLEEVWFNYLSNALKYGGTPPIIEIGSRKENDTVVFWIKDNGPGIAAEDLELVFNDGNDARKRIIKGNGIGLTIVKRIVEQLSGKAWVTSEPGQGSVFYLSLPSA</sequence>
<evidence type="ECO:0000256" key="5">
    <source>
        <dbReference type="ARBA" id="ARBA00022679"/>
    </source>
</evidence>
<keyword evidence="9" id="KW-0067">ATP-binding</keyword>
<dbReference type="GO" id="GO:0005524">
    <property type="term" value="F:ATP binding"/>
    <property type="evidence" value="ECO:0007669"/>
    <property type="project" value="UniProtKB-KW"/>
</dbReference>
<evidence type="ECO:0000256" key="1">
    <source>
        <dbReference type="ARBA" id="ARBA00000085"/>
    </source>
</evidence>
<evidence type="ECO:0000256" key="11">
    <source>
        <dbReference type="ARBA" id="ARBA00023012"/>
    </source>
</evidence>
<dbReference type="InterPro" id="IPR036890">
    <property type="entry name" value="HATPase_C_sf"/>
</dbReference>
<dbReference type="Pfam" id="PF13426">
    <property type="entry name" value="PAS_9"/>
    <property type="match status" value="1"/>
</dbReference>
<evidence type="ECO:0000313" key="15">
    <source>
        <dbReference type="EMBL" id="VGO21177.1"/>
    </source>
</evidence>
<dbReference type="EC" id="2.7.13.3" evidence="3"/>
<feature type="domain" description="PAS" evidence="14">
    <location>
        <begin position="27"/>
        <end position="80"/>
    </location>
</feature>
<dbReference type="Proteomes" id="UP000346198">
    <property type="component" value="Unassembled WGS sequence"/>
</dbReference>
<keyword evidence="5" id="KW-0808">Transferase</keyword>
<dbReference type="PROSITE" id="PS50112">
    <property type="entry name" value="PAS"/>
    <property type="match status" value="1"/>
</dbReference>
<dbReference type="CDD" id="cd00075">
    <property type="entry name" value="HATPase"/>
    <property type="match status" value="1"/>
</dbReference>
<evidence type="ECO:0000256" key="4">
    <source>
        <dbReference type="ARBA" id="ARBA00022553"/>
    </source>
</evidence>
<keyword evidence="7" id="KW-0547">Nucleotide-binding</keyword>
<dbReference type="GO" id="GO:0007234">
    <property type="term" value="P:osmosensory signaling via phosphorelay pathway"/>
    <property type="evidence" value="ECO:0007669"/>
    <property type="project" value="TreeGrafter"/>
</dbReference>
<comment type="subcellular location">
    <subcellularLocation>
        <location evidence="2">Membrane</location>
        <topology evidence="2">Multi-pass membrane protein</topology>
    </subcellularLocation>
</comment>
<dbReference type="SMART" id="SM00388">
    <property type="entry name" value="HisKA"/>
    <property type="match status" value="1"/>
</dbReference>
<dbReference type="GO" id="GO:0030295">
    <property type="term" value="F:protein kinase activator activity"/>
    <property type="evidence" value="ECO:0007669"/>
    <property type="project" value="TreeGrafter"/>
</dbReference>
<dbReference type="InterPro" id="IPR036097">
    <property type="entry name" value="HisK_dim/P_sf"/>
</dbReference>
<evidence type="ECO:0000256" key="2">
    <source>
        <dbReference type="ARBA" id="ARBA00004141"/>
    </source>
</evidence>
<dbReference type="Pfam" id="PF02518">
    <property type="entry name" value="HATPase_c"/>
    <property type="match status" value="1"/>
</dbReference>
<dbReference type="NCBIfam" id="TIGR00229">
    <property type="entry name" value="sensory_box"/>
    <property type="match status" value="1"/>
</dbReference>
<evidence type="ECO:0000256" key="8">
    <source>
        <dbReference type="ARBA" id="ARBA00022777"/>
    </source>
</evidence>
<accession>A0A6C2UPD4</accession>
<keyword evidence="4" id="KW-0597">Phosphoprotein</keyword>
<evidence type="ECO:0000256" key="7">
    <source>
        <dbReference type="ARBA" id="ARBA00022741"/>
    </source>
</evidence>
<evidence type="ECO:0000256" key="6">
    <source>
        <dbReference type="ARBA" id="ARBA00022692"/>
    </source>
</evidence>
<evidence type="ECO:0000256" key="10">
    <source>
        <dbReference type="ARBA" id="ARBA00022989"/>
    </source>
</evidence>
<dbReference type="GO" id="GO:0000156">
    <property type="term" value="F:phosphorelay response regulator activity"/>
    <property type="evidence" value="ECO:0007669"/>
    <property type="project" value="TreeGrafter"/>
</dbReference>
<dbReference type="InterPro" id="IPR003661">
    <property type="entry name" value="HisK_dim/P_dom"/>
</dbReference>
<evidence type="ECO:0000313" key="16">
    <source>
        <dbReference type="Proteomes" id="UP000346198"/>
    </source>
</evidence>
<keyword evidence="11" id="KW-0902">Two-component regulatory system</keyword>
<dbReference type="CDD" id="cd00130">
    <property type="entry name" value="PAS"/>
    <property type="match status" value="1"/>
</dbReference>
<name>A0A6C2UPD4_9BACT</name>
<keyword evidence="12" id="KW-0472">Membrane</keyword>
<dbReference type="SMART" id="SM00387">
    <property type="entry name" value="HATPase_c"/>
    <property type="match status" value="1"/>
</dbReference>
<keyword evidence="6" id="KW-0812">Transmembrane</keyword>
<dbReference type="Gene3D" id="3.30.450.20">
    <property type="entry name" value="PAS domain"/>
    <property type="match status" value="1"/>
</dbReference>
<dbReference type="SUPFAM" id="SSF47384">
    <property type="entry name" value="Homodimeric domain of signal transducing histidine kinase"/>
    <property type="match status" value="1"/>
</dbReference>
<dbReference type="SUPFAM" id="SSF55874">
    <property type="entry name" value="ATPase domain of HSP90 chaperone/DNA topoisomerase II/histidine kinase"/>
    <property type="match status" value="1"/>
</dbReference>
<dbReference type="PANTHER" id="PTHR42878">
    <property type="entry name" value="TWO-COMPONENT HISTIDINE KINASE"/>
    <property type="match status" value="1"/>
</dbReference>
<dbReference type="Gene3D" id="3.30.565.10">
    <property type="entry name" value="Histidine kinase-like ATPase, C-terminal domain"/>
    <property type="match status" value="1"/>
</dbReference>
<dbReference type="InterPro" id="IPR004358">
    <property type="entry name" value="Sig_transdc_His_kin-like_C"/>
</dbReference>
<dbReference type="GO" id="GO:0000155">
    <property type="term" value="F:phosphorelay sensor kinase activity"/>
    <property type="evidence" value="ECO:0007669"/>
    <property type="project" value="InterPro"/>
</dbReference>
<dbReference type="InterPro" id="IPR035965">
    <property type="entry name" value="PAS-like_dom_sf"/>
</dbReference>
<proteinExistence type="predicted"/>
<dbReference type="EMBL" id="CAAHFH010000002">
    <property type="protein sequence ID" value="VGO21177.1"/>
    <property type="molecule type" value="Genomic_DNA"/>
</dbReference>
<dbReference type="GO" id="GO:0016020">
    <property type="term" value="C:membrane"/>
    <property type="evidence" value="ECO:0007669"/>
    <property type="project" value="UniProtKB-SubCell"/>
</dbReference>
<dbReference type="InterPro" id="IPR050351">
    <property type="entry name" value="BphY/WalK/GraS-like"/>
</dbReference>
<evidence type="ECO:0000259" key="13">
    <source>
        <dbReference type="PROSITE" id="PS50109"/>
    </source>
</evidence>
<protein>
    <recommendedName>
        <fullName evidence="3">histidine kinase</fullName>
        <ecNumber evidence="3">2.7.13.3</ecNumber>
    </recommendedName>
</protein>
<evidence type="ECO:0000259" key="14">
    <source>
        <dbReference type="PROSITE" id="PS50112"/>
    </source>
</evidence>
<keyword evidence="8" id="KW-0418">Kinase</keyword>
<dbReference type="InterPro" id="IPR005467">
    <property type="entry name" value="His_kinase_dom"/>
</dbReference>
<evidence type="ECO:0000256" key="9">
    <source>
        <dbReference type="ARBA" id="ARBA00022840"/>
    </source>
</evidence>
<organism evidence="15 16">
    <name type="scientific">Pontiella sulfatireligans</name>
    <dbReference type="NCBI Taxonomy" id="2750658"/>
    <lineage>
        <taxon>Bacteria</taxon>
        <taxon>Pseudomonadati</taxon>
        <taxon>Kiritimatiellota</taxon>
        <taxon>Kiritimatiellia</taxon>
        <taxon>Kiritimatiellales</taxon>
        <taxon>Pontiellaceae</taxon>
        <taxon>Pontiella</taxon>
    </lineage>
</organism>
<keyword evidence="16" id="KW-1185">Reference proteome</keyword>
<dbReference type="PRINTS" id="PR00344">
    <property type="entry name" value="BCTRLSENSOR"/>
</dbReference>
<keyword evidence="10" id="KW-1133">Transmembrane helix</keyword>
<dbReference type="SMART" id="SM00091">
    <property type="entry name" value="PAS"/>
    <property type="match status" value="1"/>
</dbReference>
<gene>
    <name evidence="15" type="primary">fixL</name>
    <name evidence="15" type="ORF">SCARR_03248</name>
</gene>
<dbReference type="CDD" id="cd00082">
    <property type="entry name" value="HisKA"/>
    <property type="match status" value="1"/>
</dbReference>
<dbReference type="Gene3D" id="1.10.287.130">
    <property type="match status" value="1"/>
</dbReference>
<feature type="domain" description="Histidine kinase" evidence="13">
    <location>
        <begin position="165"/>
        <end position="376"/>
    </location>
</feature>